<keyword evidence="2" id="KW-1003">Cell membrane</keyword>
<dbReference type="Pfam" id="PF00535">
    <property type="entry name" value="Glycos_transf_2"/>
    <property type="match status" value="1"/>
</dbReference>
<keyword evidence="5 6" id="KW-0472">Membrane</keyword>
<proteinExistence type="predicted"/>
<keyword evidence="6" id="KW-0812">Transmembrane</keyword>
<keyword evidence="6" id="KW-1133">Transmembrane helix</keyword>
<comment type="subcellular location">
    <subcellularLocation>
        <location evidence="1">Cell membrane</location>
    </subcellularLocation>
</comment>
<reference evidence="9" key="1">
    <citation type="submission" date="2015-09" db="EMBL/GenBank/DDBJ databases">
        <title>Complete sequence of Algoriphagus sp. M8-2.</title>
        <authorList>
            <person name="Shintani M."/>
        </authorList>
    </citation>
    <scope>NUCLEOTIDE SEQUENCE [LARGE SCALE GENOMIC DNA]</scope>
    <source>
        <strain evidence="9">M8-2</strain>
    </source>
</reference>
<name>A0A142ES62_9BACT</name>
<evidence type="ECO:0000313" key="9">
    <source>
        <dbReference type="Proteomes" id="UP000073816"/>
    </source>
</evidence>
<accession>A0A142ES62</accession>
<keyword evidence="4" id="KW-0808">Transferase</keyword>
<dbReference type="InterPro" id="IPR001173">
    <property type="entry name" value="Glyco_trans_2-like"/>
</dbReference>
<dbReference type="SUPFAM" id="SSF53448">
    <property type="entry name" value="Nucleotide-diphospho-sugar transferases"/>
    <property type="match status" value="1"/>
</dbReference>
<feature type="transmembrane region" description="Helical" evidence="6">
    <location>
        <begin position="292"/>
        <end position="313"/>
    </location>
</feature>
<evidence type="ECO:0000256" key="1">
    <source>
        <dbReference type="ARBA" id="ARBA00004236"/>
    </source>
</evidence>
<feature type="transmembrane region" description="Helical" evidence="6">
    <location>
        <begin position="334"/>
        <end position="354"/>
    </location>
</feature>
<dbReference type="PANTHER" id="PTHR43646">
    <property type="entry name" value="GLYCOSYLTRANSFERASE"/>
    <property type="match status" value="1"/>
</dbReference>
<sequence>MIAYVVVCFLLIQFLALWIAIRFFWKRYDQSKFIDPKVSILIAARNEETQLPRLLESLKTLDYPKELLEILIVDDASQDQTQSILYDWKKESERHQVLTLSEADFGKLHPNGKANALAQLVMQATGDFFFFTDADCQVPRDWIKAGLSAFTDSKTGLVLGITAVHGNRFLDRMQAMDWWNTLGLVKISTDLGFPATGLGNNMVVSREAYFQSGGFPNTANSLTEDLELARLIRKIGFKIRYQFTQNMLVKTKSEGSFRALMQQRKRWMQGVMSLSIPWKIALGLQFAYFPALVYLIFHWPIVGYGIWMGKSLIQWSLNRILAGRAGQKMRFTDGLLYDFYQFLTLTLTILYYFWPQKTPWKSRKYP</sequence>
<dbReference type="PATRIC" id="fig|1727163.4.peg.3371"/>
<gene>
    <name evidence="8" type="ORF">AO498_16055</name>
</gene>
<evidence type="ECO:0000259" key="7">
    <source>
        <dbReference type="Pfam" id="PF00535"/>
    </source>
</evidence>
<dbReference type="GO" id="GO:0016757">
    <property type="term" value="F:glycosyltransferase activity"/>
    <property type="evidence" value="ECO:0007669"/>
    <property type="project" value="UniProtKB-KW"/>
</dbReference>
<organism evidence="8 9">
    <name type="scientific">Algoriphagus sanaruensis</name>
    <dbReference type="NCBI Taxonomy" id="1727163"/>
    <lineage>
        <taxon>Bacteria</taxon>
        <taxon>Pseudomonadati</taxon>
        <taxon>Bacteroidota</taxon>
        <taxon>Cytophagia</taxon>
        <taxon>Cytophagales</taxon>
        <taxon>Cyclobacteriaceae</taxon>
        <taxon>Algoriphagus</taxon>
    </lineage>
</organism>
<dbReference type="Proteomes" id="UP000073816">
    <property type="component" value="Chromosome"/>
</dbReference>
<dbReference type="STRING" id="1727163.AO498_16055"/>
<feature type="domain" description="Glycosyltransferase 2-like" evidence="7">
    <location>
        <begin position="39"/>
        <end position="180"/>
    </location>
</feature>
<dbReference type="AlphaFoldDB" id="A0A142ES62"/>
<evidence type="ECO:0000256" key="3">
    <source>
        <dbReference type="ARBA" id="ARBA00022676"/>
    </source>
</evidence>
<keyword evidence="3" id="KW-0328">Glycosyltransferase</keyword>
<dbReference type="RefSeq" id="WP_067549861.1">
    <property type="nucleotide sequence ID" value="NZ_CP012836.1"/>
</dbReference>
<dbReference type="EMBL" id="CP012836">
    <property type="protein sequence ID" value="AMQ57967.1"/>
    <property type="molecule type" value="Genomic_DNA"/>
</dbReference>
<protein>
    <recommendedName>
        <fullName evidence="7">Glycosyltransferase 2-like domain-containing protein</fullName>
    </recommendedName>
</protein>
<dbReference type="GO" id="GO:0005886">
    <property type="term" value="C:plasma membrane"/>
    <property type="evidence" value="ECO:0007669"/>
    <property type="project" value="UniProtKB-SubCell"/>
</dbReference>
<dbReference type="Gene3D" id="3.90.550.10">
    <property type="entry name" value="Spore Coat Polysaccharide Biosynthesis Protein SpsA, Chain A"/>
    <property type="match status" value="1"/>
</dbReference>
<dbReference type="OrthoDB" id="9800276at2"/>
<reference evidence="8 9" key="2">
    <citation type="journal article" date="2016" name="Genome Announc.">
        <title>Complete Genome Sequence of Algoriphagus sp. Strain M8-2, Isolated from a Brackish Lake.</title>
        <authorList>
            <person name="Muraguchi Y."/>
            <person name="Kushimoto K."/>
            <person name="Ohtsubo Y."/>
            <person name="Suzuki T."/>
            <person name="Dohra H."/>
            <person name="Kimbara K."/>
            <person name="Shintani M."/>
        </authorList>
    </citation>
    <scope>NUCLEOTIDE SEQUENCE [LARGE SCALE GENOMIC DNA]</scope>
    <source>
        <strain evidence="8 9">M8-2</strain>
    </source>
</reference>
<evidence type="ECO:0000256" key="5">
    <source>
        <dbReference type="ARBA" id="ARBA00023136"/>
    </source>
</evidence>
<dbReference type="PANTHER" id="PTHR43646:SF2">
    <property type="entry name" value="GLYCOSYLTRANSFERASE 2-LIKE DOMAIN-CONTAINING PROTEIN"/>
    <property type="match status" value="1"/>
</dbReference>
<keyword evidence="9" id="KW-1185">Reference proteome</keyword>
<feature type="transmembrane region" description="Helical" evidence="6">
    <location>
        <begin position="6"/>
        <end position="25"/>
    </location>
</feature>
<evidence type="ECO:0000256" key="2">
    <source>
        <dbReference type="ARBA" id="ARBA00022475"/>
    </source>
</evidence>
<dbReference type="InterPro" id="IPR029044">
    <property type="entry name" value="Nucleotide-diphossugar_trans"/>
</dbReference>
<dbReference type="KEGG" id="alm:AO498_16055"/>
<evidence type="ECO:0000256" key="4">
    <source>
        <dbReference type="ARBA" id="ARBA00022679"/>
    </source>
</evidence>
<evidence type="ECO:0000313" key="8">
    <source>
        <dbReference type="EMBL" id="AMQ57967.1"/>
    </source>
</evidence>
<evidence type="ECO:0000256" key="6">
    <source>
        <dbReference type="SAM" id="Phobius"/>
    </source>
</evidence>